<evidence type="ECO:0000256" key="11">
    <source>
        <dbReference type="SAM" id="MobiDB-lite"/>
    </source>
</evidence>
<comment type="subcellular location">
    <subcellularLocation>
        <location evidence="1">Endomembrane system</location>
        <topology evidence="1">Multi-pass membrane protein</topology>
    </subcellularLocation>
</comment>
<feature type="transmembrane region" description="Helical" evidence="12">
    <location>
        <begin position="396"/>
        <end position="419"/>
    </location>
</feature>
<organism evidence="13 14">
    <name type="scientific">Juglans regia</name>
    <name type="common">English walnut</name>
    <dbReference type="NCBI Taxonomy" id="51240"/>
    <lineage>
        <taxon>Eukaryota</taxon>
        <taxon>Viridiplantae</taxon>
        <taxon>Streptophyta</taxon>
        <taxon>Embryophyta</taxon>
        <taxon>Tracheophyta</taxon>
        <taxon>Spermatophyta</taxon>
        <taxon>Magnoliopsida</taxon>
        <taxon>eudicotyledons</taxon>
        <taxon>Gunneridae</taxon>
        <taxon>Pentapetalae</taxon>
        <taxon>rosids</taxon>
        <taxon>fabids</taxon>
        <taxon>Fagales</taxon>
        <taxon>Juglandaceae</taxon>
        <taxon>Juglans</taxon>
    </lineage>
</organism>
<feature type="region of interest" description="Disordered" evidence="11">
    <location>
        <begin position="1"/>
        <end position="33"/>
    </location>
</feature>
<feature type="transmembrane region" description="Helical" evidence="12">
    <location>
        <begin position="78"/>
        <end position="99"/>
    </location>
</feature>
<gene>
    <name evidence="14" type="primary">LOC108999036</name>
</gene>
<keyword evidence="13" id="KW-1185">Reference proteome</keyword>
<feature type="transmembrane region" description="Helical" evidence="12">
    <location>
        <begin position="299"/>
        <end position="320"/>
    </location>
</feature>
<evidence type="ECO:0000313" key="13">
    <source>
        <dbReference type="Proteomes" id="UP000235220"/>
    </source>
</evidence>
<dbReference type="PANTHER" id="PTHR48017">
    <property type="entry name" value="OS05G0424000 PROTEIN-RELATED"/>
    <property type="match status" value="1"/>
</dbReference>
<keyword evidence="7 12" id="KW-1133">Transmembrane helix</keyword>
<evidence type="ECO:0000256" key="1">
    <source>
        <dbReference type="ARBA" id="ARBA00004127"/>
    </source>
</evidence>
<evidence type="ECO:0000256" key="2">
    <source>
        <dbReference type="ARBA" id="ARBA00005590"/>
    </source>
</evidence>
<dbReference type="GO" id="GO:0015171">
    <property type="term" value="F:amino acid transmembrane transporter activity"/>
    <property type="evidence" value="ECO:0000318"/>
    <property type="project" value="GO_Central"/>
</dbReference>
<sequence>MVDNSTTNNNGQQLIPGQDLPRRGGSQVADHDGHGSMLPTEAWPVLTATGYILVAVAGPGVLSMAWNLAQLGWIAGPAAIILLSFLTWIASIILCDFYFSPHDPDKRNPSYMHVIRSYLGAGRTANVKICWVIQYLNLFVIASLYTDSASQMMADIEWVSKCSNSNNVNVDDSIKIPCWVYQKPYYIVFGVTQILLSQISDFRRLRWLTLLCFGAFLIFSSIGVGLSFTKIASDKWSIKGSLEPQGNINMTRAKKTWLIFKALGHIADGFDFSSVLLEIEDTIGGGLPAQEAQKIMRKAIHYGLPAATCVYLFFGSLGYAALGEDSPEYIFLYGFYKPHWLLNIATAAMVLHYAGAYQLFIQPIFAMFEKAVVKRFSPDNEFIKRKIKIWTYEFKLFQLVLRTFFVIVTTLLSMFLAIYLDILELIKILAFWPIVFYFPVKIYIMEKKIPMWSARGLGLQMMSFGILIVTMAVAAANIVDVFLQDSYNPIMPNRYY</sequence>
<evidence type="ECO:0000256" key="7">
    <source>
        <dbReference type="ARBA" id="ARBA00022989"/>
    </source>
</evidence>
<feature type="transmembrane region" description="Helical" evidence="12">
    <location>
        <begin position="456"/>
        <end position="479"/>
    </location>
</feature>
<dbReference type="InterPro" id="IPR013057">
    <property type="entry name" value="AA_transpt_TM"/>
</dbReference>
<evidence type="ECO:0000256" key="6">
    <source>
        <dbReference type="ARBA" id="ARBA00022970"/>
    </source>
</evidence>
<dbReference type="Pfam" id="PF01490">
    <property type="entry name" value="Aa_trans"/>
    <property type="match status" value="1"/>
</dbReference>
<dbReference type="GO" id="GO:0012505">
    <property type="term" value="C:endomembrane system"/>
    <property type="evidence" value="ECO:0007669"/>
    <property type="project" value="UniProtKB-SubCell"/>
</dbReference>
<evidence type="ECO:0000256" key="10">
    <source>
        <dbReference type="ARBA" id="ARBA00045588"/>
    </source>
</evidence>
<keyword evidence="8 12" id="KW-0472">Membrane</keyword>
<dbReference type="GO" id="GO:0016020">
    <property type="term" value="C:membrane"/>
    <property type="evidence" value="ECO:0000318"/>
    <property type="project" value="GO_Central"/>
</dbReference>
<feature type="transmembrane region" description="Helical" evidence="12">
    <location>
        <begin position="42"/>
        <end position="66"/>
    </location>
</feature>
<evidence type="ECO:0000256" key="12">
    <source>
        <dbReference type="SAM" id="Phobius"/>
    </source>
</evidence>
<dbReference type="GO" id="GO:0009734">
    <property type="term" value="P:auxin-activated signaling pathway"/>
    <property type="evidence" value="ECO:0007669"/>
    <property type="project" value="UniProtKB-KW"/>
</dbReference>
<keyword evidence="5" id="KW-0769">Symport</keyword>
<comment type="similarity">
    <text evidence="2">Belongs to the amino acid/polyamine transporter 2 family. Amino acid/auxin permease (AAAP) (TC 2.A.18.1) subfamily.</text>
</comment>
<dbReference type="RefSeq" id="XP_018831376.1">
    <property type="nucleotide sequence ID" value="XM_018975831.2"/>
</dbReference>
<dbReference type="STRING" id="51240.A0A2I4FIA5"/>
<evidence type="ECO:0000256" key="9">
    <source>
        <dbReference type="ARBA" id="ARBA00023294"/>
    </source>
</evidence>
<keyword evidence="9" id="KW-0927">Auxin signaling pathway</keyword>
<dbReference type="GO" id="GO:0015293">
    <property type="term" value="F:symporter activity"/>
    <property type="evidence" value="ECO:0007669"/>
    <property type="project" value="UniProtKB-KW"/>
</dbReference>
<feature type="transmembrane region" description="Helical" evidence="12">
    <location>
        <begin position="207"/>
        <end position="229"/>
    </location>
</feature>
<reference evidence="14" key="1">
    <citation type="submission" date="2025-08" db="UniProtKB">
        <authorList>
            <consortium name="RefSeq"/>
        </authorList>
    </citation>
    <scope>IDENTIFICATION</scope>
    <source>
        <tissue evidence="14">Leaves</tissue>
    </source>
</reference>
<dbReference type="AlphaFoldDB" id="A0A2I4FIA5"/>
<evidence type="ECO:0000256" key="8">
    <source>
        <dbReference type="ARBA" id="ARBA00023136"/>
    </source>
</evidence>
<name>A0A2I4FIA5_JUGRE</name>
<feature type="transmembrane region" description="Helical" evidence="12">
    <location>
        <begin position="340"/>
        <end position="360"/>
    </location>
</feature>
<dbReference type="OrthoDB" id="10319954at2759"/>
<dbReference type="Gramene" id="Jr15_02890_p1">
    <property type="protein sequence ID" value="cds.Jr15_02890_p1"/>
    <property type="gene ID" value="Jr15_02890"/>
</dbReference>
<dbReference type="GO" id="GO:0003333">
    <property type="term" value="P:amino acid transmembrane transport"/>
    <property type="evidence" value="ECO:0000318"/>
    <property type="project" value="GO_Central"/>
</dbReference>
<keyword evidence="4 12" id="KW-0812">Transmembrane</keyword>
<evidence type="ECO:0000256" key="5">
    <source>
        <dbReference type="ARBA" id="ARBA00022847"/>
    </source>
</evidence>
<comment type="function">
    <text evidence="10">Carrier protein involved in proton-driven auxin influx. Mediates the formation of auxin gradient from developing leaves (site of auxin biosynthesis) to tips by contributing to the loading of auxin in vascular tissues and facilitating acropetal (base to tip) auxin transport within inner tissues of the root apex, and basipetal (tip to base) auxin transport within outer tissues of the root apex. May be involved in lateral roots and nodules formation.</text>
</comment>
<dbReference type="KEGG" id="jre:108999036"/>
<accession>A0A2I4FIA5</accession>
<keyword evidence="3" id="KW-0813">Transport</keyword>
<dbReference type="Proteomes" id="UP000235220">
    <property type="component" value="Chromosome 15"/>
</dbReference>
<proteinExistence type="inferred from homology"/>
<evidence type="ECO:0000256" key="3">
    <source>
        <dbReference type="ARBA" id="ARBA00022448"/>
    </source>
</evidence>
<evidence type="ECO:0000313" key="14">
    <source>
        <dbReference type="RefSeq" id="XP_018831376.1"/>
    </source>
</evidence>
<dbReference type="GeneID" id="108999036"/>
<protein>
    <submittedName>
        <fullName evidence="14">Amino acid permease 3-like</fullName>
    </submittedName>
</protein>
<feature type="transmembrane region" description="Helical" evidence="12">
    <location>
        <begin position="425"/>
        <end position="444"/>
    </location>
</feature>
<feature type="compositionally biased region" description="Polar residues" evidence="11">
    <location>
        <begin position="1"/>
        <end position="15"/>
    </location>
</feature>
<evidence type="ECO:0000256" key="4">
    <source>
        <dbReference type="ARBA" id="ARBA00022692"/>
    </source>
</evidence>
<keyword evidence="6" id="KW-0029">Amino-acid transport</keyword>